<evidence type="ECO:0000313" key="4">
    <source>
        <dbReference type="EMBL" id="KAJ7745461.1"/>
    </source>
</evidence>
<dbReference type="EMBL" id="JARJLG010000103">
    <property type="protein sequence ID" value="KAJ7745461.1"/>
    <property type="molecule type" value="Genomic_DNA"/>
</dbReference>
<accession>A0AAD7IKP5</accession>
<organism evidence="4 5">
    <name type="scientific">Mycena maculata</name>
    <dbReference type="NCBI Taxonomy" id="230809"/>
    <lineage>
        <taxon>Eukaryota</taxon>
        <taxon>Fungi</taxon>
        <taxon>Dikarya</taxon>
        <taxon>Basidiomycota</taxon>
        <taxon>Agaricomycotina</taxon>
        <taxon>Agaricomycetes</taxon>
        <taxon>Agaricomycetidae</taxon>
        <taxon>Agaricales</taxon>
        <taxon>Marasmiineae</taxon>
        <taxon>Mycenaceae</taxon>
        <taxon>Mycena</taxon>
    </lineage>
</organism>
<sequence>MSWLVNSTDSLDDANRNATLAAEELAQWNATWTGPLVDTVSNQLRWLCLPDDSRILQDVPNPSAGPSSAHSELLFPVGYSERFVRGSTGHSPIIAVGVVSPSARGLVILNSTDPFSPPMIDPNLFGAALDVPVMRSGICTAQNFVQEPACSDYIIAPISLNDTASDAEVDAYNQAMAASLFHTIGTAAMSAAGADYGVVNPNLKVKRLNGLRVVDAPVLPFIPAAHTQTAVYIFAERTADLIKEFGLR</sequence>
<proteinExistence type="inferred from homology"/>
<dbReference type="Gene3D" id="3.30.560.10">
    <property type="entry name" value="Glucose Oxidase, domain 3"/>
    <property type="match status" value="1"/>
</dbReference>
<comment type="cofactor">
    <cofactor evidence="1">
        <name>FAD</name>
        <dbReference type="ChEBI" id="CHEBI:57692"/>
    </cofactor>
</comment>
<dbReference type="InterPro" id="IPR036188">
    <property type="entry name" value="FAD/NAD-bd_sf"/>
</dbReference>
<dbReference type="PANTHER" id="PTHR11552">
    <property type="entry name" value="GLUCOSE-METHANOL-CHOLINE GMC OXIDOREDUCTASE"/>
    <property type="match status" value="1"/>
</dbReference>
<dbReference type="PANTHER" id="PTHR11552:SF147">
    <property type="entry name" value="CHOLINE DEHYDROGENASE, MITOCHONDRIAL"/>
    <property type="match status" value="1"/>
</dbReference>
<feature type="domain" description="Glucose-methanol-choline oxidoreductase C-terminal" evidence="3">
    <location>
        <begin position="101"/>
        <end position="235"/>
    </location>
</feature>
<dbReference type="GO" id="GO:0050660">
    <property type="term" value="F:flavin adenine dinucleotide binding"/>
    <property type="evidence" value="ECO:0007669"/>
    <property type="project" value="InterPro"/>
</dbReference>
<dbReference type="Pfam" id="PF05199">
    <property type="entry name" value="GMC_oxred_C"/>
    <property type="match status" value="1"/>
</dbReference>
<dbReference type="AlphaFoldDB" id="A0AAD7IKP5"/>
<evidence type="ECO:0000313" key="5">
    <source>
        <dbReference type="Proteomes" id="UP001215280"/>
    </source>
</evidence>
<comment type="caution">
    <text evidence="4">The sequence shown here is derived from an EMBL/GenBank/DDBJ whole genome shotgun (WGS) entry which is preliminary data.</text>
</comment>
<reference evidence="4" key="1">
    <citation type="submission" date="2023-03" db="EMBL/GenBank/DDBJ databases">
        <title>Massive genome expansion in bonnet fungi (Mycena s.s.) driven by repeated elements and novel gene families across ecological guilds.</title>
        <authorList>
            <consortium name="Lawrence Berkeley National Laboratory"/>
            <person name="Harder C.B."/>
            <person name="Miyauchi S."/>
            <person name="Viragh M."/>
            <person name="Kuo A."/>
            <person name="Thoen E."/>
            <person name="Andreopoulos B."/>
            <person name="Lu D."/>
            <person name="Skrede I."/>
            <person name="Drula E."/>
            <person name="Henrissat B."/>
            <person name="Morin E."/>
            <person name="Kohler A."/>
            <person name="Barry K."/>
            <person name="LaButti K."/>
            <person name="Morin E."/>
            <person name="Salamov A."/>
            <person name="Lipzen A."/>
            <person name="Mereny Z."/>
            <person name="Hegedus B."/>
            <person name="Baldrian P."/>
            <person name="Stursova M."/>
            <person name="Weitz H."/>
            <person name="Taylor A."/>
            <person name="Grigoriev I.V."/>
            <person name="Nagy L.G."/>
            <person name="Martin F."/>
            <person name="Kauserud H."/>
        </authorList>
    </citation>
    <scope>NUCLEOTIDE SEQUENCE</scope>
    <source>
        <strain evidence="4">CBHHK188m</strain>
    </source>
</reference>
<protein>
    <submittedName>
        <fullName evidence="4">Aryl-alcohol oxidase</fullName>
    </submittedName>
</protein>
<dbReference type="InterPro" id="IPR007867">
    <property type="entry name" value="GMC_OxRtase_C"/>
</dbReference>
<dbReference type="Proteomes" id="UP001215280">
    <property type="component" value="Unassembled WGS sequence"/>
</dbReference>
<evidence type="ECO:0000256" key="2">
    <source>
        <dbReference type="ARBA" id="ARBA00010790"/>
    </source>
</evidence>
<evidence type="ECO:0000256" key="1">
    <source>
        <dbReference type="ARBA" id="ARBA00001974"/>
    </source>
</evidence>
<dbReference type="Gene3D" id="3.50.50.60">
    <property type="entry name" value="FAD/NAD(P)-binding domain"/>
    <property type="match status" value="1"/>
</dbReference>
<name>A0AAD7IKP5_9AGAR</name>
<comment type="similarity">
    <text evidence="2">Belongs to the GMC oxidoreductase family.</text>
</comment>
<dbReference type="SUPFAM" id="SSF51905">
    <property type="entry name" value="FAD/NAD(P)-binding domain"/>
    <property type="match status" value="1"/>
</dbReference>
<evidence type="ECO:0000259" key="3">
    <source>
        <dbReference type="Pfam" id="PF05199"/>
    </source>
</evidence>
<dbReference type="SUPFAM" id="SSF54373">
    <property type="entry name" value="FAD-linked reductases, C-terminal domain"/>
    <property type="match status" value="1"/>
</dbReference>
<dbReference type="InterPro" id="IPR012132">
    <property type="entry name" value="GMC_OxRdtase"/>
</dbReference>
<dbReference type="GO" id="GO:0016614">
    <property type="term" value="F:oxidoreductase activity, acting on CH-OH group of donors"/>
    <property type="evidence" value="ECO:0007669"/>
    <property type="project" value="InterPro"/>
</dbReference>
<gene>
    <name evidence="4" type="ORF">DFH07DRAFT_748894</name>
</gene>
<keyword evidence="5" id="KW-1185">Reference proteome</keyword>